<organism evidence="1 2">
    <name type="scientific">Tolypocladium paradoxum</name>
    <dbReference type="NCBI Taxonomy" id="94208"/>
    <lineage>
        <taxon>Eukaryota</taxon>
        <taxon>Fungi</taxon>
        <taxon>Dikarya</taxon>
        <taxon>Ascomycota</taxon>
        <taxon>Pezizomycotina</taxon>
        <taxon>Sordariomycetes</taxon>
        <taxon>Hypocreomycetidae</taxon>
        <taxon>Hypocreales</taxon>
        <taxon>Ophiocordycipitaceae</taxon>
        <taxon>Tolypocladium</taxon>
    </lineage>
</organism>
<name>A0A2S4L7C7_9HYPO</name>
<keyword evidence="2" id="KW-1185">Reference proteome</keyword>
<dbReference type="OrthoDB" id="2150604at2759"/>
<comment type="caution">
    <text evidence="1">The sequence shown here is derived from an EMBL/GenBank/DDBJ whole genome shotgun (WGS) entry which is preliminary data.</text>
</comment>
<gene>
    <name evidence="1" type="ORF">TPAR_01482</name>
</gene>
<dbReference type="Gene3D" id="3.30.559.10">
    <property type="entry name" value="Chloramphenicol acetyltransferase-like domain"/>
    <property type="match status" value="1"/>
</dbReference>
<proteinExistence type="predicted"/>
<dbReference type="PANTHER" id="PTHR28037">
    <property type="entry name" value="ALCOHOL O-ACETYLTRANSFERASE 1-RELATED"/>
    <property type="match status" value="1"/>
</dbReference>
<dbReference type="InterPro" id="IPR052058">
    <property type="entry name" value="Alcohol_O-acetyltransferase"/>
</dbReference>
<dbReference type="STRING" id="94208.A0A2S4L7C7"/>
<accession>A0A2S4L7C7</accession>
<dbReference type="Pfam" id="PF07247">
    <property type="entry name" value="AATase"/>
    <property type="match status" value="1"/>
</dbReference>
<evidence type="ECO:0000313" key="2">
    <source>
        <dbReference type="Proteomes" id="UP000237481"/>
    </source>
</evidence>
<dbReference type="Proteomes" id="UP000237481">
    <property type="component" value="Unassembled WGS sequence"/>
</dbReference>
<sequence>MAAPNQFLRRANLGFYHAIVISAVYEFTKGFNTNDAQSFFKPLRRCIEEHPFLSVVVGDKHTDKAYFERVPTISLKDHITILSSLSAAHDASAEIEKVLGGDLDQPFPEGIPPWRIIVLPLQSSQALIVFSFSHSIGDGPTGTSFHRSFLKAVRTTPKAALESASSSITTPELPLPAPFDTPERLPISWSFLLGPLLGDILPRFLANLLGLKAQASTVDKGTWLGTRLMFFHPDGPRSRLKLREIPAPVVANAVRVSRTHDAKLTGVLQQIIVRALSKAIDDASVTNFVSETAVNMRKSVGVHEDEMGEFASGCYLPYVRPAATDAPLSEEEWEAARVATRKLAMTASTLQDQPIGLLRYAPSVRKWMAAKIGQERGSSFEMSNVGVFDVGRDGDAVWSARVVKAIFAQPGHVASSPIAFNIVTTKGRSMVYTATWPLGALGVPEEQEDAFMTRVCDSIDADVAAL</sequence>
<protein>
    <recommendedName>
        <fullName evidence="3">Alcohol acetyltransferase FCK4</fullName>
    </recommendedName>
</protein>
<dbReference type="AlphaFoldDB" id="A0A2S4L7C7"/>
<dbReference type="SUPFAM" id="SSF52777">
    <property type="entry name" value="CoA-dependent acyltransferases"/>
    <property type="match status" value="1"/>
</dbReference>
<dbReference type="InterPro" id="IPR010828">
    <property type="entry name" value="Atf2/Sli1-like"/>
</dbReference>
<evidence type="ECO:0000313" key="1">
    <source>
        <dbReference type="EMBL" id="POR38317.1"/>
    </source>
</evidence>
<dbReference type="InterPro" id="IPR023213">
    <property type="entry name" value="CAT-like_dom_sf"/>
</dbReference>
<dbReference type="PANTHER" id="PTHR28037:SF1">
    <property type="entry name" value="ALCOHOL O-ACETYLTRANSFERASE 1-RELATED"/>
    <property type="match status" value="1"/>
</dbReference>
<evidence type="ECO:0008006" key="3">
    <source>
        <dbReference type="Google" id="ProtNLM"/>
    </source>
</evidence>
<dbReference type="GO" id="GO:0008080">
    <property type="term" value="F:N-acetyltransferase activity"/>
    <property type="evidence" value="ECO:0007669"/>
    <property type="project" value="TreeGrafter"/>
</dbReference>
<reference evidence="1 2" key="1">
    <citation type="submission" date="2018-01" db="EMBL/GenBank/DDBJ databases">
        <title>Harnessing the power of phylogenomics to disentangle the directionality and signatures of interkingdom host jumping in the parasitic fungal genus Tolypocladium.</title>
        <authorList>
            <person name="Quandt C.A."/>
            <person name="Patterson W."/>
            <person name="Spatafora J.W."/>
        </authorList>
    </citation>
    <scope>NUCLEOTIDE SEQUENCE [LARGE SCALE GENOMIC DNA]</scope>
    <source>
        <strain evidence="1 2">NRBC 100945</strain>
    </source>
</reference>
<dbReference type="EMBL" id="PKSG01000150">
    <property type="protein sequence ID" value="POR38317.1"/>
    <property type="molecule type" value="Genomic_DNA"/>
</dbReference>